<evidence type="ECO:0000313" key="2">
    <source>
        <dbReference type="Proteomes" id="UP001189143"/>
    </source>
</evidence>
<dbReference type="Proteomes" id="UP001189143">
    <property type="component" value="Unassembled WGS sequence"/>
</dbReference>
<evidence type="ECO:0000313" key="1">
    <source>
        <dbReference type="EMBL" id="CAI3607937.1"/>
    </source>
</evidence>
<reference evidence="1" key="1">
    <citation type="submission" date="2022-10" db="EMBL/GenBank/DDBJ databases">
        <authorList>
            <person name="Aires J."/>
            <person name="Mesa V."/>
        </authorList>
    </citation>
    <scope>NUCLEOTIDE SEQUENCE</scope>
    <source>
        <strain evidence="1">Clostridium neonatale JD116</strain>
    </source>
</reference>
<dbReference type="RefSeq" id="WP_230131827.1">
    <property type="nucleotide sequence ID" value="NZ_CAKJVD010000009.1"/>
</dbReference>
<dbReference type="EMBL" id="CAMTCP010000232">
    <property type="protein sequence ID" value="CAI3607937.1"/>
    <property type="molecule type" value="Genomic_DNA"/>
</dbReference>
<gene>
    <name evidence="1" type="ORF">CNEO2_350041</name>
</gene>
<dbReference type="AlphaFoldDB" id="A0AAD2DDI1"/>
<comment type="caution">
    <text evidence="1">The sequence shown here is derived from an EMBL/GenBank/DDBJ whole genome shotgun (WGS) entry which is preliminary data.</text>
</comment>
<sequence>MLILCRFAEGKEIFAHVVVGSLFKETCSQVDEDGYNARARTASSIICQ</sequence>
<protein>
    <submittedName>
        <fullName evidence="1">Uncharacterized protein</fullName>
    </submittedName>
</protein>
<proteinExistence type="predicted"/>
<name>A0AAD2DDI1_9CLOT</name>
<accession>A0AAD2DDI1</accession>
<organism evidence="1 2">
    <name type="scientific">Clostridium neonatale</name>
    <dbReference type="NCBI Taxonomy" id="137838"/>
    <lineage>
        <taxon>Bacteria</taxon>
        <taxon>Bacillati</taxon>
        <taxon>Bacillota</taxon>
        <taxon>Clostridia</taxon>
        <taxon>Eubacteriales</taxon>
        <taxon>Clostridiaceae</taxon>
        <taxon>Clostridium</taxon>
    </lineage>
</organism>